<protein>
    <submittedName>
        <fullName evidence="1">Uncharacterized protein</fullName>
    </submittedName>
</protein>
<dbReference type="Proteomes" id="UP000191980">
    <property type="component" value="Unassembled WGS sequence"/>
</dbReference>
<reference evidence="1 2" key="1">
    <citation type="submission" date="2015-12" db="EMBL/GenBank/DDBJ databases">
        <authorList>
            <person name="Shamseldin A."/>
            <person name="Moawad H."/>
            <person name="Abd El-Rahim W.M."/>
            <person name="Sadowsky M.J."/>
        </authorList>
    </citation>
    <scope>NUCLEOTIDE SEQUENCE [LARGE SCALE GENOMIC DNA]</scope>
    <source>
        <strain evidence="1 2">WF1</strain>
    </source>
</reference>
<dbReference type="AlphaFoldDB" id="A0A1V8M1S0"/>
<comment type="caution">
    <text evidence="1">The sequence shown here is derived from an EMBL/GenBank/DDBJ whole genome shotgun (WGS) entry which is preliminary data.</text>
</comment>
<dbReference type="EMBL" id="LPUF01000004">
    <property type="protein sequence ID" value="OQK15446.1"/>
    <property type="molecule type" value="Genomic_DNA"/>
</dbReference>
<organism evidence="1 2">
    <name type="scientific">Methyloprofundus sedimenti</name>
    <dbReference type="NCBI Taxonomy" id="1420851"/>
    <lineage>
        <taxon>Bacteria</taxon>
        <taxon>Pseudomonadati</taxon>
        <taxon>Pseudomonadota</taxon>
        <taxon>Gammaproteobacteria</taxon>
        <taxon>Methylococcales</taxon>
        <taxon>Methylococcaceae</taxon>
        <taxon>Methyloprofundus</taxon>
    </lineage>
</organism>
<sequence>MKLKDFVAETLKEIVDGVIEAQEYYKENGGSINSSSITFRTDQGLQMWNSENGQPVQQIEFDVAVTTTEGTETKGGIGVFVGPVGLGSQGKSDATNASSSRIKFSVPILLPNG</sequence>
<keyword evidence="2" id="KW-1185">Reference proteome</keyword>
<name>A0A1V8M1S0_9GAMM</name>
<accession>A0A1V8M1S0</accession>
<evidence type="ECO:0000313" key="2">
    <source>
        <dbReference type="Proteomes" id="UP000191980"/>
    </source>
</evidence>
<dbReference type="OrthoDB" id="7865574at2"/>
<gene>
    <name evidence="1" type="ORF">AU255_18430</name>
</gene>
<evidence type="ECO:0000313" key="1">
    <source>
        <dbReference type="EMBL" id="OQK15446.1"/>
    </source>
</evidence>
<proteinExistence type="predicted"/>
<dbReference type="RefSeq" id="WP_080524385.1">
    <property type="nucleotide sequence ID" value="NZ_LPUF01000004.1"/>
</dbReference>